<name>W1NXV3_AMBTC</name>
<proteinExistence type="predicted"/>
<gene>
    <name evidence="2" type="ORF">AMTR_s00112p00055490</name>
</gene>
<dbReference type="HOGENOM" id="CLU_1995716_0_0_1"/>
<accession>W1NXV3</accession>
<sequence>MHNGVEAKIQHIPASLPKPGTMSTTIKELDLSLRVLQIPASLRKPDELPIPDSARPPRNEEWSNLPRPTPDALPVGPSTHDKGEDSAMLDRAKVMGKQEMGMKEVVPLKTARSPLPGFVSESPAC</sequence>
<dbReference type="AlphaFoldDB" id="W1NXV3"/>
<organism evidence="2 3">
    <name type="scientific">Amborella trichopoda</name>
    <dbReference type="NCBI Taxonomy" id="13333"/>
    <lineage>
        <taxon>Eukaryota</taxon>
        <taxon>Viridiplantae</taxon>
        <taxon>Streptophyta</taxon>
        <taxon>Embryophyta</taxon>
        <taxon>Tracheophyta</taxon>
        <taxon>Spermatophyta</taxon>
        <taxon>Magnoliopsida</taxon>
        <taxon>Amborellales</taxon>
        <taxon>Amborellaceae</taxon>
        <taxon>Amborella</taxon>
    </lineage>
</organism>
<feature type="region of interest" description="Disordered" evidence="1">
    <location>
        <begin position="42"/>
        <end position="86"/>
    </location>
</feature>
<reference evidence="3" key="1">
    <citation type="journal article" date="2013" name="Science">
        <title>The Amborella genome and the evolution of flowering plants.</title>
        <authorList>
            <consortium name="Amborella Genome Project"/>
        </authorList>
    </citation>
    <scope>NUCLEOTIDE SEQUENCE [LARGE SCALE GENOMIC DNA]</scope>
</reference>
<evidence type="ECO:0000256" key="1">
    <source>
        <dbReference type="SAM" id="MobiDB-lite"/>
    </source>
</evidence>
<evidence type="ECO:0000313" key="2">
    <source>
        <dbReference type="EMBL" id="ERN00106.1"/>
    </source>
</evidence>
<protein>
    <submittedName>
        <fullName evidence="2">Uncharacterized protein</fullName>
    </submittedName>
</protein>
<keyword evidence="3" id="KW-1185">Reference proteome</keyword>
<dbReference type="Proteomes" id="UP000017836">
    <property type="component" value="Unassembled WGS sequence"/>
</dbReference>
<dbReference type="EMBL" id="KI394952">
    <property type="protein sequence ID" value="ERN00106.1"/>
    <property type="molecule type" value="Genomic_DNA"/>
</dbReference>
<dbReference type="Gramene" id="ERN00106">
    <property type="protein sequence ID" value="ERN00106"/>
    <property type="gene ID" value="AMTR_s00112p00055490"/>
</dbReference>
<evidence type="ECO:0000313" key="3">
    <source>
        <dbReference type="Proteomes" id="UP000017836"/>
    </source>
</evidence>